<feature type="compositionally biased region" description="Polar residues" evidence="1">
    <location>
        <begin position="218"/>
        <end position="232"/>
    </location>
</feature>
<evidence type="ECO:0000313" key="4">
    <source>
        <dbReference type="Proteomes" id="UP000614996"/>
    </source>
</evidence>
<accession>A0A8J4A8T1</accession>
<dbReference type="InterPro" id="IPR023393">
    <property type="entry name" value="START-like_dom_sf"/>
</dbReference>
<name>A0A8J4A8T1_9ACTN</name>
<dbReference type="RefSeq" id="WP_207123033.1">
    <property type="nucleotide sequence ID" value="NZ_BOPO01000006.1"/>
</dbReference>
<reference evidence="4" key="1">
    <citation type="journal article" date="2021" name="Int. J. Syst. Evol. Microbiol.">
        <title>Actinocatenispora comari sp. nov., an endophytic actinomycete isolated from aerial parts of Comarum salesowianum.</title>
        <authorList>
            <person name="Oyunbileg N."/>
            <person name="Iizaka Y."/>
            <person name="Hamada M."/>
            <person name="Davaapurev B.O."/>
            <person name="Fukumoto A."/>
            <person name="Tsetseg B."/>
            <person name="Kato F."/>
            <person name="Tamura T."/>
            <person name="Batkhuu J."/>
            <person name="Anzai Y."/>
        </authorList>
    </citation>
    <scope>NUCLEOTIDE SEQUENCE [LARGE SCALE GENOMIC DNA]</scope>
    <source>
        <strain evidence="4">NUM-2625</strain>
    </source>
</reference>
<evidence type="ECO:0000313" key="3">
    <source>
        <dbReference type="EMBL" id="GIL25415.1"/>
    </source>
</evidence>
<dbReference type="EMBL" id="BOPO01000006">
    <property type="protein sequence ID" value="GIL25415.1"/>
    <property type="molecule type" value="Genomic_DNA"/>
</dbReference>
<dbReference type="PANTHER" id="PTHR38588">
    <property type="entry name" value="BLL0334 PROTEIN"/>
    <property type="match status" value="1"/>
</dbReference>
<dbReference type="SUPFAM" id="SSF55961">
    <property type="entry name" value="Bet v1-like"/>
    <property type="match status" value="1"/>
</dbReference>
<keyword evidence="2" id="KW-0472">Membrane</keyword>
<dbReference type="AlphaFoldDB" id="A0A8J4A8T1"/>
<sequence length="278" mass="28391">MKINQEFTVGIPIEQAWQLLTDLERIAPCLPGAQLTGVERDVYSGTVRVKVGPVVAKYSGTARFAEKDDGAHRAAIDAKGRDSRGAGNAAALITAQLRADGDRTVVALDTDLTITGKIAQFGSGMIAEVSGKLLGQFVECLEGKLRAGDDAVAPSTADSPGAAEDTTAAPAEAPSGERSAAAADGAAPATTPAATPIDTGARATAEGESSAAPDSGPDTGTRTGAVATSTRRVLTPEREAEPLDLMKVAGGSVYKRLMPVVAVLLVVAAIIVYLVVRR</sequence>
<feature type="region of interest" description="Disordered" evidence="1">
    <location>
        <begin position="150"/>
        <end position="233"/>
    </location>
</feature>
<proteinExistence type="predicted"/>
<dbReference type="PANTHER" id="PTHR38588:SF1">
    <property type="entry name" value="BLL0334 PROTEIN"/>
    <property type="match status" value="1"/>
</dbReference>
<feature type="compositionally biased region" description="Low complexity" evidence="1">
    <location>
        <begin position="162"/>
        <end position="201"/>
    </location>
</feature>
<keyword evidence="2" id="KW-0812">Transmembrane</keyword>
<protein>
    <submittedName>
        <fullName evidence="3">Carbon monoxide dehydrogenase subunit G family protein</fullName>
    </submittedName>
</protein>
<evidence type="ECO:0000256" key="2">
    <source>
        <dbReference type="SAM" id="Phobius"/>
    </source>
</evidence>
<dbReference type="Gene3D" id="3.30.530.20">
    <property type="match status" value="1"/>
</dbReference>
<gene>
    <name evidence="3" type="ORF">NUM_06700</name>
</gene>
<keyword evidence="2" id="KW-1133">Transmembrane helix</keyword>
<dbReference type="CDD" id="cd07823">
    <property type="entry name" value="SRPBCC_5"/>
    <property type="match status" value="1"/>
</dbReference>
<organism evidence="3 4">
    <name type="scientific">Actinocatenispora comari</name>
    <dbReference type="NCBI Taxonomy" id="2807577"/>
    <lineage>
        <taxon>Bacteria</taxon>
        <taxon>Bacillati</taxon>
        <taxon>Actinomycetota</taxon>
        <taxon>Actinomycetes</taxon>
        <taxon>Micromonosporales</taxon>
        <taxon>Micromonosporaceae</taxon>
        <taxon>Actinocatenispora</taxon>
    </lineage>
</organism>
<feature type="transmembrane region" description="Helical" evidence="2">
    <location>
        <begin position="257"/>
        <end position="276"/>
    </location>
</feature>
<dbReference type="Pfam" id="PF06240">
    <property type="entry name" value="COXG"/>
    <property type="match status" value="1"/>
</dbReference>
<comment type="caution">
    <text evidence="3">The sequence shown here is derived from an EMBL/GenBank/DDBJ whole genome shotgun (WGS) entry which is preliminary data.</text>
</comment>
<evidence type="ECO:0000256" key="1">
    <source>
        <dbReference type="SAM" id="MobiDB-lite"/>
    </source>
</evidence>
<dbReference type="Proteomes" id="UP000614996">
    <property type="component" value="Unassembled WGS sequence"/>
</dbReference>
<keyword evidence="4" id="KW-1185">Reference proteome</keyword>
<dbReference type="InterPro" id="IPR010419">
    <property type="entry name" value="CO_DH_gsu"/>
</dbReference>